<evidence type="ECO:0000313" key="3">
    <source>
        <dbReference type="Proteomes" id="UP000664034"/>
    </source>
</evidence>
<dbReference type="SUPFAM" id="SSF81301">
    <property type="entry name" value="Nucleotidyltransferase"/>
    <property type="match status" value="1"/>
</dbReference>
<name>A0A939GJ32_9BACT</name>
<dbReference type="PANTHER" id="PTHR33933">
    <property type="entry name" value="NUCLEOTIDYLTRANSFERASE"/>
    <property type="match status" value="1"/>
</dbReference>
<dbReference type="EMBL" id="JAFMYV010000006">
    <property type="protein sequence ID" value="MBO0937686.1"/>
    <property type="molecule type" value="Genomic_DNA"/>
</dbReference>
<dbReference type="PANTHER" id="PTHR33933:SF1">
    <property type="entry name" value="PROTEIN ADENYLYLTRANSFERASE MNTA-RELATED"/>
    <property type="match status" value="1"/>
</dbReference>
<dbReference type="InterPro" id="IPR002934">
    <property type="entry name" value="Polymerase_NTP_transf_dom"/>
</dbReference>
<feature type="domain" description="Polymerase nucleotidyl transferase" evidence="1">
    <location>
        <begin position="10"/>
        <end position="74"/>
    </location>
</feature>
<dbReference type="GO" id="GO:0016779">
    <property type="term" value="F:nucleotidyltransferase activity"/>
    <property type="evidence" value="ECO:0007669"/>
    <property type="project" value="InterPro"/>
</dbReference>
<dbReference type="Proteomes" id="UP000664034">
    <property type="component" value="Unassembled WGS sequence"/>
</dbReference>
<dbReference type="CDD" id="cd05403">
    <property type="entry name" value="NT_KNTase_like"/>
    <property type="match status" value="1"/>
</dbReference>
<accession>A0A939GJ32</accession>
<protein>
    <submittedName>
        <fullName evidence="2">Nucleotidyltransferase domain-containing protein</fullName>
    </submittedName>
</protein>
<keyword evidence="3" id="KW-1185">Reference proteome</keyword>
<dbReference type="Pfam" id="PF01909">
    <property type="entry name" value="NTP_transf_2"/>
    <property type="match status" value="1"/>
</dbReference>
<dbReference type="AlphaFoldDB" id="A0A939GJ32"/>
<evidence type="ECO:0000259" key="1">
    <source>
        <dbReference type="Pfam" id="PF01909"/>
    </source>
</evidence>
<dbReference type="Gene3D" id="3.30.460.10">
    <property type="entry name" value="Beta Polymerase, domain 2"/>
    <property type="match status" value="1"/>
</dbReference>
<reference evidence="2" key="1">
    <citation type="submission" date="2021-03" db="EMBL/GenBank/DDBJ databases">
        <title>Fibrella sp. HMF5335 genome sequencing and assembly.</title>
        <authorList>
            <person name="Kang H."/>
            <person name="Kim H."/>
            <person name="Bae S."/>
            <person name="Joh K."/>
        </authorList>
    </citation>
    <scope>NUCLEOTIDE SEQUENCE</scope>
    <source>
        <strain evidence="2">HMF5335</strain>
    </source>
</reference>
<comment type="caution">
    <text evidence="2">The sequence shown here is derived from an EMBL/GenBank/DDBJ whole genome shotgun (WGS) entry which is preliminary data.</text>
</comment>
<dbReference type="InterPro" id="IPR052548">
    <property type="entry name" value="Type_VII_TA_antitoxin"/>
</dbReference>
<proteinExistence type="predicted"/>
<evidence type="ECO:0000313" key="2">
    <source>
        <dbReference type="EMBL" id="MBO0937686.1"/>
    </source>
</evidence>
<organism evidence="2 3">
    <name type="scientific">Fibrella rubiginis</name>
    <dbReference type="NCBI Taxonomy" id="2817060"/>
    <lineage>
        <taxon>Bacteria</taxon>
        <taxon>Pseudomonadati</taxon>
        <taxon>Bacteroidota</taxon>
        <taxon>Cytophagia</taxon>
        <taxon>Cytophagales</taxon>
        <taxon>Spirosomataceae</taxon>
        <taxon>Fibrella</taxon>
    </lineage>
</organism>
<dbReference type="InterPro" id="IPR043519">
    <property type="entry name" value="NT_sf"/>
</dbReference>
<gene>
    <name evidence="2" type="ORF">J2I47_14100</name>
</gene>
<dbReference type="RefSeq" id="WP_207365226.1">
    <property type="nucleotide sequence ID" value="NZ_JAFMYV010000006.1"/>
</dbReference>
<sequence>MTSLQQITSEFKQSMLRLYGDQLAQVILYGSYARGDYNAESDVDLAVVLHIERVERWREVERIAPVVVDLSVKYNCLISPIVLEASRLNGSQNLFIRHVRQEGIAL</sequence>